<comment type="similarity">
    <text evidence="1">Belongs to the VPS26 family.</text>
</comment>
<dbReference type="Proteomes" id="UP000762676">
    <property type="component" value="Unassembled WGS sequence"/>
</dbReference>
<keyword evidence="3" id="KW-1185">Reference proteome</keyword>
<dbReference type="InterPro" id="IPR028934">
    <property type="entry name" value="Vps26-related"/>
</dbReference>
<dbReference type="InterPro" id="IPR014752">
    <property type="entry name" value="Arrestin-like_C"/>
</dbReference>
<gene>
    <name evidence="2" type="ORF">ElyMa_004067600</name>
</gene>
<sequence>MIDTQRTGSAFLVLVGPHPTRSTRGQDVIAGVVVVQSKGELPHQGITLNMEGMVNLLLSTKSVGLFEAFYNSLKPIQLLNYNLDIIKPGKLPSGKTEIPFEVPLKPKPGKTLYETYHGVFVNIQVIKDSRLRNSL</sequence>
<evidence type="ECO:0000256" key="1">
    <source>
        <dbReference type="ARBA" id="ARBA00009100"/>
    </source>
</evidence>
<dbReference type="AlphaFoldDB" id="A0AAV4G6H1"/>
<name>A0AAV4G6H1_9GAST</name>
<evidence type="ECO:0000313" key="3">
    <source>
        <dbReference type="Proteomes" id="UP000762676"/>
    </source>
</evidence>
<comment type="caution">
    <text evidence="2">The sequence shown here is derived from an EMBL/GenBank/DDBJ whole genome shotgun (WGS) entry which is preliminary data.</text>
</comment>
<accession>A0AAV4G6H1</accession>
<organism evidence="2 3">
    <name type="scientific">Elysia marginata</name>
    <dbReference type="NCBI Taxonomy" id="1093978"/>
    <lineage>
        <taxon>Eukaryota</taxon>
        <taxon>Metazoa</taxon>
        <taxon>Spiralia</taxon>
        <taxon>Lophotrochozoa</taxon>
        <taxon>Mollusca</taxon>
        <taxon>Gastropoda</taxon>
        <taxon>Heterobranchia</taxon>
        <taxon>Euthyneura</taxon>
        <taxon>Panpulmonata</taxon>
        <taxon>Sacoglossa</taxon>
        <taxon>Placobranchoidea</taxon>
        <taxon>Plakobranchidae</taxon>
        <taxon>Elysia</taxon>
    </lineage>
</organism>
<reference evidence="2 3" key="1">
    <citation type="journal article" date="2021" name="Elife">
        <title>Chloroplast acquisition without the gene transfer in kleptoplastic sea slugs, Plakobranchus ocellatus.</title>
        <authorList>
            <person name="Maeda T."/>
            <person name="Takahashi S."/>
            <person name="Yoshida T."/>
            <person name="Shimamura S."/>
            <person name="Takaki Y."/>
            <person name="Nagai Y."/>
            <person name="Toyoda A."/>
            <person name="Suzuki Y."/>
            <person name="Arimoto A."/>
            <person name="Ishii H."/>
            <person name="Satoh N."/>
            <person name="Nishiyama T."/>
            <person name="Hasebe M."/>
            <person name="Maruyama T."/>
            <person name="Minagawa J."/>
            <person name="Obokata J."/>
            <person name="Shigenobu S."/>
        </authorList>
    </citation>
    <scope>NUCLEOTIDE SEQUENCE [LARGE SCALE GENOMIC DNA]</scope>
</reference>
<dbReference type="GO" id="GO:0006886">
    <property type="term" value="P:intracellular protein transport"/>
    <property type="evidence" value="ECO:0007669"/>
    <property type="project" value="InterPro"/>
</dbReference>
<dbReference type="Gene3D" id="2.60.40.640">
    <property type="match status" value="1"/>
</dbReference>
<dbReference type="EMBL" id="BMAT01008263">
    <property type="protein sequence ID" value="GFR81353.1"/>
    <property type="molecule type" value="Genomic_DNA"/>
</dbReference>
<proteinExistence type="inferred from homology"/>
<protein>
    <submittedName>
        <fullName evidence="2">Down syndrome critical region protein 3 homolog</fullName>
    </submittedName>
</protein>
<evidence type="ECO:0000313" key="2">
    <source>
        <dbReference type="EMBL" id="GFR81353.1"/>
    </source>
</evidence>
<dbReference type="Pfam" id="PF03643">
    <property type="entry name" value="Vps26"/>
    <property type="match status" value="1"/>
</dbReference>
<dbReference type="PANTHER" id="PTHR12233">
    <property type="entry name" value="VACUOLAR PROTEIN SORTING 26 RELATED"/>
    <property type="match status" value="1"/>
</dbReference>